<dbReference type="InterPro" id="IPR021109">
    <property type="entry name" value="Peptidase_aspartic_dom_sf"/>
</dbReference>
<organism evidence="1 2">
    <name type="scientific">Tanacetum coccineum</name>
    <dbReference type="NCBI Taxonomy" id="301880"/>
    <lineage>
        <taxon>Eukaryota</taxon>
        <taxon>Viridiplantae</taxon>
        <taxon>Streptophyta</taxon>
        <taxon>Embryophyta</taxon>
        <taxon>Tracheophyta</taxon>
        <taxon>Spermatophyta</taxon>
        <taxon>Magnoliopsida</taxon>
        <taxon>eudicotyledons</taxon>
        <taxon>Gunneridae</taxon>
        <taxon>Pentapetalae</taxon>
        <taxon>asterids</taxon>
        <taxon>campanulids</taxon>
        <taxon>Asterales</taxon>
        <taxon>Asteraceae</taxon>
        <taxon>Asteroideae</taxon>
        <taxon>Anthemideae</taxon>
        <taxon>Anthemidinae</taxon>
        <taxon>Tanacetum</taxon>
    </lineage>
</organism>
<proteinExistence type="predicted"/>
<dbReference type="CDD" id="cd00303">
    <property type="entry name" value="retropepsin_like"/>
    <property type="match status" value="1"/>
</dbReference>
<protein>
    <submittedName>
        <fullName evidence="1">Retrovirus-related pol polyprotein from transposon TNT 1-94</fullName>
    </submittedName>
</protein>
<comment type="caution">
    <text evidence="1">The sequence shown here is derived from an EMBL/GenBank/DDBJ whole genome shotgun (WGS) entry which is preliminary data.</text>
</comment>
<reference evidence="1" key="1">
    <citation type="journal article" date="2022" name="Int. J. Mol. Sci.">
        <title>Draft Genome of Tanacetum Coccineum: Genomic Comparison of Closely Related Tanacetum-Family Plants.</title>
        <authorList>
            <person name="Yamashiro T."/>
            <person name="Shiraishi A."/>
            <person name="Nakayama K."/>
            <person name="Satake H."/>
        </authorList>
    </citation>
    <scope>NUCLEOTIDE SEQUENCE</scope>
</reference>
<sequence length="215" mass="24536">MDPIIILPCINGITTVSNALVDLRASNSFMPFLMFKRLGFGSPKPISMVIEMVDRSMQSTKGIVENILVKIDKFIFPVDFVIIDIVEDNKVPIILGRPMLATARARINVFGRKISLEVPGDFREPENLEEFLMNDDINWDLGDFFEENDLLPSLDMDSFRVLSDFNNEIEFIEKGLMEVLLEKPFKECVGLEEDLTKGDLTARGWKSRSPWLMVK</sequence>
<reference evidence="1" key="2">
    <citation type="submission" date="2022-01" db="EMBL/GenBank/DDBJ databases">
        <authorList>
            <person name="Yamashiro T."/>
            <person name="Shiraishi A."/>
            <person name="Satake H."/>
            <person name="Nakayama K."/>
        </authorList>
    </citation>
    <scope>NUCLEOTIDE SEQUENCE</scope>
</reference>
<keyword evidence="2" id="KW-1185">Reference proteome</keyword>
<dbReference type="EMBL" id="BQNB010017640">
    <property type="protein sequence ID" value="GJT65545.1"/>
    <property type="molecule type" value="Genomic_DNA"/>
</dbReference>
<evidence type="ECO:0000313" key="1">
    <source>
        <dbReference type="EMBL" id="GJT65545.1"/>
    </source>
</evidence>
<dbReference type="Gene3D" id="2.40.70.10">
    <property type="entry name" value="Acid Proteases"/>
    <property type="match status" value="1"/>
</dbReference>
<dbReference type="PANTHER" id="PTHR33067:SF35">
    <property type="entry name" value="ASPARTIC PEPTIDASE DDI1-TYPE DOMAIN-CONTAINING PROTEIN"/>
    <property type="match status" value="1"/>
</dbReference>
<dbReference type="PANTHER" id="PTHR33067">
    <property type="entry name" value="RNA-DIRECTED DNA POLYMERASE-RELATED"/>
    <property type="match status" value="1"/>
</dbReference>
<evidence type="ECO:0000313" key="2">
    <source>
        <dbReference type="Proteomes" id="UP001151760"/>
    </source>
</evidence>
<dbReference type="Proteomes" id="UP001151760">
    <property type="component" value="Unassembled WGS sequence"/>
</dbReference>
<gene>
    <name evidence="1" type="ORF">Tco_1017025</name>
</gene>
<name>A0ABQ5FQI7_9ASTR</name>
<accession>A0ABQ5FQI7</accession>